<evidence type="ECO:0000256" key="1">
    <source>
        <dbReference type="SAM" id="Phobius"/>
    </source>
</evidence>
<dbReference type="AlphaFoldDB" id="A0AA45KEM7"/>
<sequence>MKEEYLNKKVIIPAYFVGVLYIVSSIILLAVSENTGAKEPDYKGLSILLALFGWLELVGITIFTVVMARKVKKLRLSHSVK</sequence>
<feature type="transmembrane region" description="Helical" evidence="1">
    <location>
        <begin position="12"/>
        <end position="32"/>
    </location>
</feature>
<organism evidence="2 3">
    <name type="scientific">Lactococcus taiwanensis</name>
    <dbReference type="NCBI Taxonomy" id="1151742"/>
    <lineage>
        <taxon>Bacteria</taxon>
        <taxon>Bacillati</taxon>
        <taxon>Bacillota</taxon>
        <taxon>Bacilli</taxon>
        <taxon>Lactobacillales</taxon>
        <taxon>Streptococcaceae</taxon>
        <taxon>Lactococcus</taxon>
    </lineage>
</organism>
<keyword evidence="1" id="KW-0812">Transmembrane</keyword>
<protein>
    <submittedName>
        <fullName evidence="2">Uncharacterized protein</fullName>
    </submittedName>
</protein>
<feature type="transmembrane region" description="Helical" evidence="1">
    <location>
        <begin position="44"/>
        <end position="68"/>
    </location>
</feature>
<accession>A0AA45KEM7</accession>
<evidence type="ECO:0000313" key="3">
    <source>
        <dbReference type="Proteomes" id="UP000663608"/>
    </source>
</evidence>
<evidence type="ECO:0000313" key="2">
    <source>
        <dbReference type="EMBL" id="QSE75864.1"/>
    </source>
</evidence>
<dbReference type="EMBL" id="CP070872">
    <property type="protein sequence ID" value="QSE75864.1"/>
    <property type="molecule type" value="Genomic_DNA"/>
</dbReference>
<reference evidence="2 3" key="1">
    <citation type="submission" date="2021-02" db="EMBL/GenBank/DDBJ databases">
        <title>Complete genome sequence of Lactococcus lactis strain K_LL004.</title>
        <authorList>
            <person name="Kim H.B."/>
        </authorList>
    </citation>
    <scope>NUCLEOTIDE SEQUENCE [LARGE SCALE GENOMIC DNA]</scope>
    <source>
        <strain evidence="2 3">K_LL004</strain>
    </source>
</reference>
<keyword evidence="3" id="KW-1185">Reference proteome</keyword>
<keyword evidence="1" id="KW-0472">Membrane</keyword>
<proteinExistence type="predicted"/>
<dbReference type="RefSeq" id="WP_075524599.1">
    <property type="nucleotide sequence ID" value="NZ_CP070872.1"/>
</dbReference>
<keyword evidence="1" id="KW-1133">Transmembrane helix</keyword>
<name>A0AA45KEM7_9LACT</name>
<dbReference type="KEGG" id="lti:JW886_05115"/>
<gene>
    <name evidence="2" type="ORF">JW886_05115</name>
</gene>
<dbReference type="Proteomes" id="UP000663608">
    <property type="component" value="Chromosome"/>
</dbReference>